<dbReference type="Pfam" id="PF00672">
    <property type="entry name" value="HAMP"/>
    <property type="match status" value="1"/>
</dbReference>
<evidence type="ECO:0000256" key="1">
    <source>
        <dbReference type="ARBA" id="ARBA00000085"/>
    </source>
</evidence>
<dbReference type="SMART" id="SM00304">
    <property type="entry name" value="HAMP"/>
    <property type="match status" value="1"/>
</dbReference>
<dbReference type="Gene3D" id="6.10.340.10">
    <property type="match status" value="1"/>
</dbReference>
<dbReference type="CDD" id="cd00075">
    <property type="entry name" value="HATPase"/>
    <property type="match status" value="1"/>
</dbReference>
<keyword evidence="14" id="KW-1185">Reference proteome</keyword>
<feature type="domain" description="Histidine kinase" evidence="11">
    <location>
        <begin position="1026"/>
        <end position="1237"/>
    </location>
</feature>
<dbReference type="InterPro" id="IPR003661">
    <property type="entry name" value="HisK_dim/P_dom"/>
</dbReference>
<name>A0ABP8N106_9BACT</name>
<keyword evidence="10" id="KW-1133">Transmembrane helix</keyword>
<dbReference type="CDD" id="cd00082">
    <property type="entry name" value="HisKA"/>
    <property type="match status" value="1"/>
</dbReference>
<proteinExistence type="predicted"/>
<dbReference type="SUPFAM" id="SSF55874">
    <property type="entry name" value="ATPase domain of HSP90 chaperone/DNA topoisomerase II/histidine kinase"/>
    <property type="match status" value="1"/>
</dbReference>
<keyword evidence="10" id="KW-0812">Transmembrane</keyword>
<evidence type="ECO:0000256" key="3">
    <source>
        <dbReference type="ARBA" id="ARBA00012438"/>
    </source>
</evidence>
<keyword evidence="10" id="KW-0472">Membrane</keyword>
<dbReference type="Pfam" id="PF00512">
    <property type="entry name" value="HisKA"/>
    <property type="match status" value="1"/>
</dbReference>
<feature type="transmembrane region" description="Helical" evidence="10">
    <location>
        <begin position="244"/>
        <end position="262"/>
    </location>
</feature>
<keyword evidence="7 13" id="KW-0418">Kinase</keyword>
<dbReference type="RefSeq" id="WP_345244529.1">
    <property type="nucleotide sequence ID" value="NZ_BAABHD010000029.1"/>
</dbReference>
<evidence type="ECO:0000259" key="12">
    <source>
        <dbReference type="PROSITE" id="PS50885"/>
    </source>
</evidence>
<feature type="transmembrane region" description="Helical" evidence="10">
    <location>
        <begin position="214"/>
        <end position="232"/>
    </location>
</feature>
<dbReference type="InterPro" id="IPR005467">
    <property type="entry name" value="His_kinase_dom"/>
</dbReference>
<evidence type="ECO:0000313" key="14">
    <source>
        <dbReference type="Proteomes" id="UP001501175"/>
    </source>
</evidence>
<dbReference type="CDD" id="cd06225">
    <property type="entry name" value="HAMP"/>
    <property type="match status" value="1"/>
</dbReference>
<evidence type="ECO:0000256" key="2">
    <source>
        <dbReference type="ARBA" id="ARBA00004370"/>
    </source>
</evidence>
<evidence type="ECO:0000256" key="8">
    <source>
        <dbReference type="ARBA" id="ARBA00022840"/>
    </source>
</evidence>
<protein>
    <recommendedName>
        <fullName evidence="3">histidine kinase</fullName>
        <ecNumber evidence="3">2.7.13.3</ecNumber>
    </recommendedName>
</protein>
<dbReference type="InterPro" id="IPR036890">
    <property type="entry name" value="HATPase_C_sf"/>
</dbReference>
<keyword evidence="6" id="KW-0547">Nucleotide-binding</keyword>
<evidence type="ECO:0000256" key="4">
    <source>
        <dbReference type="ARBA" id="ARBA00022553"/>
    </source>
</evidence>
<dbReference type="PROSITE" id="PS50109">
    <property type="entry name" value="HIS_KIN"/>
    <property type="match status" value="1"/>
</dbReference>
<comment type="catalytic activity">
    <reaction evidence="1">
        <text>ATP + protein L-histidine = ADP + protein N-phospho-L-histidine.</text>
        <dbReference type="EC" id="2.7.13.3"/>
    </reaction>
</comment>
<sequence>MLKQSYRYVFLWLSAIFLLLAAIHYVWLDRGVGGDAGVQYQFSVQNRVLTGLRQSKQDLENLERRLQKSGVASFDALLFQTQFPYYVFRNGQLVFWSDHRFVPDYVTISSVGSQPKLLDFNQGQFLTSRRQVRHAGETYDLVSLINLFRRYQKANNYLRSGYNPAIFVSDPVAISARKQALNLNIFDGTPSFLFSVGPPQASSFRNYFASTETIVLALGSILLLGLFVLWQIRHLRRNRRADTGFLWLLGYLVMLRVFLLYFEIPFVFGNPEAFNPKYFSSLVAPSLGDMLINAAFLAAGLFYLTRFYFRFRSYQYLLQQSQAVQISLSVLGVVLSYLVFALAYSRLVTICANPRFGVDITLSIRFTDLKIVGLLIIIGIATSYFLVMHLLSSLFIRFNKPASKGLIWFMVGTVVSMPLLLGFGLLWEPVWLLNSLYFVMLFLARFPRALYRFRYQTSLYLIFSALLCALLPAYVVFDQGLRKEVFLKQEFGRRLLKTNDELGELLLDKALKAAAIDPQIRRSFLNDPLFARERIQQQVKSVILDRYFDTYDVQVLSFGANGLPLDQSDTDEQYATLAARYQLQRYKTQYRSLFLINESAGSFARHYVGFAPVVGAGGELLGYVVLTLKNINDIPRSVYKELLVDSKFIQTDESHDFSYALLGPDQQVLYSSGQFNYEAEQSARWFGNPELFSKGITSEDYRHLGLMGKDGRTIIVSSPNHPLYTLFANFSFLFLLLVLTVSAVIIYYAMTYGMSQFSINYTTRIQLMLNMAFFIPLLLVITISLSTIKANNTQDQEQAYVKNTSHIAFIVKSFLDEHRQGKRSLASLEEQIKGIASEADLDINLFDDQGHLYTTTRPIIYESRHLSRYINPLAYTRLVEHKEKGVLLNESLGNKEYYTTYVPLRAADGRMLGTLSIPYFLARPELDRRIITITTSALNVFTLLFLLFLILSYFAANLLTQPLQILTQKIRRTSLNKLNEPLPWKSDDEIGLLISEYNRMLIKLEENKQALSQSEKVSAWQEMAKQVAHEIKNPLTPMKLTLQHLQRKIADPNTGNHQLFRQTFDSLLDQIENISDIATSFSDFAKMPLPRNEIFDLTPVVHKVVDLYMEDTQIHIHRQMTPLPVMIRGDRQLMSRILTNLILNGIQSVPPDRTPQITVRLYTDSVNVHLEVHDNGAGIPKSIHTKVFLPNFSTKHNGSGLGLAIAKRGIEHAGGSIWFDSEEAIGTTFYISLPQVVVAPTPNSHSKAKA</sequence>
<dbReference type="PANTHER" id="PTHR43065">
    <property type="entry name" value="SENSOR HISTIDINE KINASE"/>
    <property type="match status" value="1"/>
</dbReference>
<dbReference type="PRINTS" id="PR00344">
    <property type="entry name" value="BCTRLSENSOR"/>
</dbReference>
<evidence type="ECO:0000313" key="13">
    <source>
        <dbReference type="EMBL" id="GAA4457568.1"/>
    </source>
</evidence>
<dbReference type="PROSITE" id="PS50885">
    <property type="entry name" value="HAMP"/>
    <property type="match status" value="1"/>
</dbReference>
<dbReference type="SUPFAM" id="SSF158472">
    <property type="entry name" value="HAMP domain-like"/>
    <property type="match status" value="1"/>
</dbReference>
<feature type="transmembrane region" description="Helical" evidence="10">
    <location>
        <begin position="937"/>
        <end position="959"/>
    </location>
</feature>
<feature type="domain" description="HAMP" evidence="12">
    <location>
        <begin position="957"/>
        <end position="1009"/>
    </location>
</feature>
<evidence type="ECO:0000256" key="6">
    <source>
        <dbReference type="ARBA" id="ARBA00022741"/>
    </source>
</evidence>
<dbReference type="InterPro" id="IPR003594">
    <property type="entry name" value="HATPase_dom"/>
</dbReference>
<evidence type="ECO:0000256" key="5">
    <source>
        <dbReference type="ARBA" id="ARBA00022679"/>
    </source>
</evidence>
<dbReference type="Proteomes" id="UP001501175">
    <property type="component" value="Unassembled WGS sequence"/>
</dbReference>
<dbReference type="GO" id="GO:0016301">
    <property type="term" value="F:kinase activity"/>
    <property type="evidence" value="ECO:0007669"/>
    <property type="project" value="UniProtKB-KW"/>
</dbReference>
<dbReference type="Gene3D" id="1.10.287.130">
    <property type="match status" value="1"/>
</dbReference>
<feature type="transmembrane region" description="Helical" evidence="10">
    <location>
        <begin position="406"/>
        <end position="425"/>
    </location>
</feature>
<evidence type="ECO:0000256" key="10">
    <source>
        <dbReference type="SAM" id="Phobius"/>
    </source>
</evidence>
<feature type="transmembrane region" description="Helical" evidence="10">
    <location>
        <begin position="371"/>
        <end position="394"/>
    </location>
</feature>
<feature type="transmembrane region" description="Helical" evidence="10">
    <location>
        <begin position="282"/>
        <end position="305"/>
    </location>
</feature>
<dbReference type="InterPro" id="IPR004358">
    <property type="entry name" value="Sig_transdc_His_kin-like_C"/>
</dbReference>
<reference evidence="14" key="1">
    <citation type="journal article" date="2019" name="Int. J. Syst. Evol. Microbiol.">
        <title>The Global Catalogue of Microorganisms (GCM) 10K type strain sequencing project: providing services to taxonomists for standard genome sequencing and annotation.</title>
        <authorList>
            <consortium name="The Broad Institute Genomics Platform"/>
            <consortium name="The Broad Institute Genome Sequencing Center for Infectious Disease"/>
            <person name="Wu L."/>
            <person name="Ma J."/>
        </authorList>
    </citation>
    <scope>NUCLEOTIDE SEQUENCE [LARGE SCALE GENOMIC DNA]</scope>
    <source>
        <strain evidence="14">JCM 17927</strain>
    </source>
</reference>
<feature type="transmembrane region" description="Helical" evidence="10">
    <location>
        <begin position="459"/>
        <end position="477"/>
    </location>
</feature>
<gene>
    <name evidence="13" type="ORF">GCM10023189_28530</name>
</gene>
<dbReference type="SMART" id="SM00387">
    <property type="entry name" value="HATPase_c"/>
    <property type="match status" value="1"/>
</dbReference>
<evidence type="ECO:0000256" key="7">
    <source>
        <dbReference type="ARBA" id="ARBA00022777"/>
    </source>
</evidence>
<evidence type="ECO:0000259" key="11">
    <source>
        <dbReference type="PROSITE" id="PS50109"/>
    </source>
</evidence>
<dbReference type="SUPFAM" id="SSF47384">
    <property type="entry name" value="Homodimeric domain of signal transducing histidine kinase"/>
    <property type="match status" value="1"/>
</dbReference>
<dbReference type="EC" id="2.7.13.3" evidence="3"/>
<keyword evidence="8" id="KW-0067">ATP-binding</keyword>
<keyword evidence="9" id="KW-0902">Two-component regulatory system</keyword>
<comment type="caution">
    <text evidence="13">The sequence shown here is derived from an EMBL/GenBank/DDBJ whole genome shotgun (WGS) entry which is preliminary data.</text>
</comment>
<organism evidence="13 14">
    <name type="scientific">Nibrella saemangeumensis</name>
    <dbReference type="NCBI Taxonomy" id="1084526"/>
    <lineage>
        <taxon>Bacteria</taxon>
        <taxon>Pseudomonadati</taxon>
        <taxon>Bacteroidota</taxon>
        <taxon>Cytophagia</taxon>
        <taxon>Cytophagales</taxon>
        <taxon>Spirosomataceae</taxon>
        <taxon>Nibrella</taxon>
    </lineage>
</organism>
<dbReference type="Gene3D" id="3.30.565.10">
    <property type="entry name" value="Histidine kinase-like ATPase, C-terminal domain"/>
    <property type="match status" value="1"/>
</dbReference>
<dbReference type="PANTHER" id="PTHR43065:SF10">
    <property type="entry name" value="PEROXIDE STRESS-ACTIVATED HISTIDINE KINASE MAK3"/>
    <property type="match status" value="1"/>
</dbReference>
<dbReference type="EMBL" id="BAABHD010000029">
    <property type="protein sequence ID" value="GAA4457568.1"/>
    <property type="molecule type" value="Genomic_DNA"/>
</dbReference>
<feature type="transmembrane region" description="Helical" evidence="10">
    <location>
        <begin position="326"/>
        <end position="344"/>
    </location>
</feature>
<dbReference type="Pfam" id="PF02518">
    <property type="entry name" value="HATPase_c"/>
    <property type="match status" value="1"/>
</dbReference>
<feature type="transmembrane region" description="Helical" evidence="10">
    <location>
        <begin position="769"/>
        <end position="788"/>
    </location>
</feature>
<dbReference type="InterPro" id="IPR036097">
    <property type="entry name" value="HisK_dim/P_sf"/>
</dbReference>
<keyword evidence="5" id="KW-0808">Transferase</keyword>
<keyword evidence="4" id="KW-0597">Phosphoprotein</keyword>
<evidence type="ECO:0000256" key="9">
    <source>
        <dbReference type="ARBA" id="ARBA00023012"/>
    </source>
</evidence>
<feature type="transmembrane region" description="Helical" evidence="10">
    <location>
        <begin position="723"/>
        <end position="748"/>
    </location>
</feature>
<comment type="subcellular location">
    <subcellularLocation>
        <location evidence="2">Membrane</location>
    </subcellularLocation>
</comment>
<dbReference type="SMART" id="SM00388">
    <property type="entry name" value="HisKA"/>
    <property type="match status" value="1"/>
</dbReference>
<accession>A0ABP8N106</accession>
<dbReference type="InterPro" id="IPR003660">
    <property type="entry name" value="HAMP_dom"/>
</dbReference>